<dbReference type="InterPro" id="IPR051081">
    <property type="entry name" value="HTH_MetalResp_TranReg"/>
</dbReference>
<dbReference type="PRINTS" id="PR00778">
    <property type="entry name" value="HTHARSR"/>
</dbReference>
<dbReference type="AlphaFoldDB" id="A0A9W6NCT1"/>
<comment type="caution">
    <text evidence="6">The sequence shown here is derived from an EMBL/GenBank/DDBJ whole genome shotgun (WGS) entry which is preliminary data.</text>
</comment>
<keyword evidence="1" id="KW-0805">Transcription regulation</keyword>
<dbReference type="RefSeq" id="WP_213359926.1">
    <property type="nucleotide sequence ID" value="NZ_BSFM01000017.1"/>
</dbReference>
<dbReference type="SMART" id="SM00418">
    <property type="entry name" value="HTH_ARSR"/>
    <property type="match status" value="1"/>
</dbReference>
<dbReference type="PANTHER" id="PTHR33154:SF15">
    <property type="entry name" value="REGULATORY PROTEIN ARSR"/>
    <property type="match status" value="1"/>
</dbReference>
<dbReference type="NCBIfam" id="NF033788">
    <property type="entry name" value="HTH_metalloreg"/>
    <property type="match status" value="1"/>
</dbReference>
<keyword evidence="2" id="KW-0238">DNA-binding</keyword>
<gene>
    <name evidence="6" type="ORF">GCM10017653_40600</name>
</gene>
<dbReference type="CDD" id="cd00090">
    <property type="entry name" value="HTH_ARSR"/>
    <property type="match status" value="1"/>
</dbReference>
<dbReference type="EMBL" id="BSFM01000017">
    <property type="protein sequence ID" value="GLK85990.1"/>
    <property type="molecule type" value="Genomic_DNA"/>
</dbReference>
<evidence type="ECO:0000256" key="2">
    <source>
        <dbReference type="ARBA" id="ARBA00023125"/>
    </source>
</evidence>
<dbReference type="InterPro" id="IPR036390">
    <property type="entry name" value="WH_DNA-bd_sf"/>
</dbReference>
<evidence type="ECO:0000313" key="7">
    <source>
        <dbReference type="Proteomes" id="UP001143330"/>
    </source>
</evidence>
<dbReference type="InterPro" id="IPR001845">
    <property type="entry name" value="HTH_ArsR_DNA-bd_dom"/>
</dbReference>
<reference evidence="6" key="1">
    <citation type="journal article" date="2014" name="Int. J. Syst. Evol. Microbiol.">
        <title>Complete genome sequence of Corynebacterium casei LMG S-19264T (=DSM 44701T), isolated from a smear-ripened cheese.</title>
        <authorList>
            <consortium name="US DOE Joint Genome Institute (JGI-PGF)"/>
            <person name="Walter F."/>
            <person name="Albersmeier A."/>
            <person name="Kalinowski J."/>
            <person name="Ruckert C."/>
        </authorList>
    </citation>
    <scope>NUCLEOTIDE SEQUENCE</scope>
    <source>
        <strain evidence="6">VKM B-2789</strain>
    </source>
</reference>
<dbReference type="PROSITE" id="PS50987">
    <property type="entry name" value="HTH_ARSR_2"/>
    <property type="match status" value="1"/>
</dbReference>
<proteinExistence type="predicted"/>
<dbReference type="Pfam" id="PF12840">
    <property type="entry name" value="HTH_20"/>
    <property type="match status" value="1"/>
</dbReference>
<dbReference type="SUPFAM" id="SSF46785">
    <property type="entry name" value="Winged helix' DNA-binding domain"/>
    <property type="match status" value="1"/>
</dbReference>
<dbReference type="InterPro" id="IPR011991">
    <property type="entry name" value="ArsR-like_HTH"/>
</dbReference>
<keyword evidence="3" id="KW-0804">Transcription</keyword>
<organism evidence="6 7">
    <name type="scientific">Ancylobacter defluvii</name>
    <dbReference type="NCBI Taxonomy" id="1282440"/>
    <lineage>
        <taxon>Bacteria</taxon>
        <taxon>Pseudomonadati</taxon>
        <taxon>Pseudomonadota</taxon>
        <taxon>Alphaproteobacteria</taxon>
        <taxon>Hyphomicrobiales</taxon>
        <taxon>Xanthobacteraceae</taxon>
        <taxon>Ancylobacter</taxon>
    </lineage>
</organism>
<dbReference type="InterPro" id="IPR036388">
    <property type="entry name" value="WH-like_DNA-bd_sf"/>
</dbReference>
<dbReference type="GO" id="GO:0003700">
    <property type="term" value="F:DNA-binding transcription factor activity"/>
    <property type="evidence" value="ECO:0007669"/>
    <property type="project" value="InterPro"/>
</dbReference>
<keyword evidence="7" id="KW-1185">Reference proteome</keyword>
<dbReference type="PANTHER" id="PTHR33154">
    <property type="entry name" value="TRANSCRIPTIONAL REGULATOR, ARSR FAMILY"/>
    <property type="match status" value="1"/>
</dbReference>
<evidence type="ECO:0000256" key="4">
    <source>
        <dbReference type="SAM" id="MobiDB-lite"/>
    </source>
</evidence>
<dbReference type="Gene3D" id="1.10.10.10">
    <property type="entry name" value="Winged helix-like DNA-binding domain superfamily/Winged helix DNA-binding domain"/>
    <property type="match status" value="1"/>
</dbReference>
<name>A0A9W6NCT1_9HYPH</name>
<reference evidence="6" key="2">
    <citation type="submission" date="2023-01" db="EMBL/GenBank/DDBJ databases">
        <authorList>
            <person name="Sun Q."/>
            <person name="Evtushenko L."/>
        </authorList>
    </citation>
    <scope>NUCLEOTIDE SEQUENCE</scope>
    <source>
        <strain evidence="6">VKM B-2789</strain>
    </source>
</reference>
<accession>A0A9W6NCT1</accession>
<dbReference type="GO" id="GO:0003677">
    <property type="term" value="F:DNA binding"/>
    <property type="evidence" value="ECO:0007669"/>
    <property type="project" value="UniProtKB-KW"/>
</dbReference>
<evidence type="ECO:0000313" key="6">
    <source>
        <dbReference type="EMBL" id="GLK85990.1"/>
    </source>
</evidence>
<protein>
    <recommendedName>
        <fullName evidence="5">HTH arsR-type domain-containing protein</fullName>
    </recommendedName>
</protein>
<dbReference type="Proteomes" id="UP001143330">
    <property type="component" value="Unassembled WGS sequence"/>
</dbReference>
<sequence>MTKNVPSPDELLAARLRALGHPARLAILRALAERDTCLCGEIVRGLPLAQSTVSQHLKVLKQAGFIAGTVEGPRSCYGLDRGNLTAFAAEFSTLLAQVAAAAAVPMAVDAADTLESCNPPMPRTAGSPTAGCLESASEHPISTASAGEMPAGT</sequence>
<feature type="domain" description="HTH arsR-type" evidence="5">
    <location>
        <begin position="4"/>
        <end position="99"/>
    </location>
</feature>
<evidence type="ECO:0000256" key="3">
    <source>
        <dbReference type="ARBA" id="ARBA00023163"/>
    </source>
</evidence>
<evidence type="ECO:0000256" key="1">
    <source>
        <dbReference type="ARBA" id="ARBA00023015"/>
    </source>
</evidence>
<feature type="region of interest" description="Disordered" evidence="4">
    <location>
        <begin position="119"/>
        <end position="153"/>
    </location>
</feature>
<evidence type="ECO:0000259" key="5">
    <source>
        <dbReference type="PROSITE" id="PS50987"/>
    </source>
</evidence>